<proteinExistence type="predicted"/>
<dbReference type="NCBIfam" id="TIGR00231">
    <property type="entry name" value="small_GTP"/>
    <property type="match status" value="1"/>
</dbReference>
<protein>
    <submittedName>
        <fullName evidence="2">Ras-like protein family member 10B</fullName>
    </submittedName>
</protein>
<dbReference type="RefSeq" id="XP_022253187.1">
    <property type="nucleotide sequence ID" value="XM_022397479.1"/>
</dbReference>
<dbReference type="SMART" id="SM00174">
    <property type="entry name" value="RHO"/>
    <property type="match status" value="1"/>
</dbReference>
<dbReference type="PROSITE" id="PS51419">
    <property type="entry name" value="RAB"/>
    <property type="match status" value="1"/>
</dbReference>
<keyword evidence="1" id="KW-1185">Reference proteome</keyword>
<accession>A0ABM1TBD1</accession>
<gene>
    <name evidence="2" type="primary">LOC106469079</name>
</gene>
<dbReference type="Pfam" id="PF00071">
    <property type="entry name" value="Ras"/>
    <property type="match status" value="1"/>
</dbReference>
<dbReference type="InterPro" id="IPR001806">
    <property type="entry name" value="Small_GTPase"/>
</dbReference>
<dbReference type="PRINTS" id="PR00449">
    <property type="entry name" value="RASTRNSFRMNG"/>
</dbReference>
<name>A0ABM1TBD1_LIMPO</name>
<evidence type="ECO:0000313" key="2">
    <source>
        <dbReference type="RefSeq" id="XP_022253187.1"/>
    </source>
</evidence>
<dbReference type="PANTHER" id="PTHR46350">
    <property type="entry name" value="RAS LIKE FAMILY 10 MEMBER B-RELATED"/>
    <property type="match status" value="1"/>
</dbReference>
<sequence length="199" mass="23193">MNLVKLVVLGAPAVGKTSIIRQFVWNEFTDEYITTEIKQLFFPSVFINDHLYEMKISDVPTIPYFPANSFHEWTQLKLHGLRSAHAYILVFDLTSPDTFQYVKNLRDQIFETRNMQNVPVFVVGNKHDLSVSRDRREIASLVKKHWKCGYIECSARYNWHIVLLFKEIMKALDDVQFGQKPGSATVRLEGLRRNKCVIL</sequence>
<dbReference type="InterPro" id="IPR052661">
    <property type="entry name" value="Ras-like_GTPase_Reg"/>
</dbReference>
<dbReference type="SMART" id="SM00173">
    <property type="entry name" value="RAS"/>
    <property type="match status" value="1"/>
</dbReference>
<dbReference type="Gene3D" id="3.40.50.300">
    <property type="entry name" value="P-loop containing nucleotide triphosphate hydrolases"/>
    <property type="match status" value="1"/>
</dbReference>
<evidence type="ECO:0000313" key="1">
    <source>
        <dbReference type="Proteomes" id="UP000694941"/>
    </source>
</evidence>
<reference evidence="2" key="1">
    <citation type="submission" date="2025-08" db="UniProtKB">
        <authorList>
            <consortium name="RefSeq"/>
        </authorList>
    </citation>
    <scope>IDENTIFICATION</scope>
    <source>
        <tissue evidence="2">Muscle</tissue>
    </source>
</reference>
<dbReference type="Proteomes" id="UP000694941">
    <property type="component" value="Unplaced"/>
</dbReference>
<dbReference type="PANTHER" id="PTHR46350:SF2">
    <property type="entry name" value="RAS LIKE FAMILY 10 MEMBER B"/>
    <property type="match status" value="1"/>
</dbReference>
<dbReference type="PROSITE" id="PS51421">
    <property type="entry name" value="RAS"/>
    <property type="match status" value="1"/>
</dbReference>
<dbReference type="InterPro" id="IPR005225">
    <property type="entry name" value="Small_GTP-bd"/>
</dbReference>
<dbReference type="GeneID" id="106469079"/>
<dbReference type="InterPro" id="IPR027417">
    <property type="entry name" value="P-loop_NTPase"/>
</dbReference>
<dbReference type="SUPFAM" id="SSF52540">
    <property type="entry name" value="P-loop containing nucleoside triphosphate hydrolases"/>
    <property type="match status" value="1"/>
</dbReference>
<dbReference type="SMART" id="SM00175">
    <property type="entry name" value="RAB"/>
    <property type="match status" value="1"/>
</dbReference>
<organism evidence="1 2">
    <name type="scientific">Limulus polyphemus</name>
    <name type="common">Atlantic horseshoe crab</name>
    <dbReference type="NCBI Taxonomy" id="6850"/>
    <lineage>
        <taxon>Eukaryota</taxon>
        <taxon>Metazoa</taxon>
        <taxon>Ecdysozoa</taxon>
        <taxon>Arthropoda</taxon>
        <taxon>Chelicerata</taxon>
        <taxon>Merostomata</taxon>
        <taxon>Xiphosura</taxon>
        <taxon>Limulidae</taxon>
        <taxon>Limulus</taxon>
    </lineage>
</organism>